<dbReference type="Pfam" id="PF00175">
    <property type="entry name" value="NAD_binding_1"/>
    <property type="match status" value="1"/>
</dbReference>
<keyword evidence="8" id="KW-0411">Iron-sulfur</keyword>
<dbReference type="InterPro" id="IPR001433">
    <property type="entry name" value="OxRdtase_FAD/NAD-bd"/>
</dbReference>
<dbReference type="Pfam" id="PF00970">
    <property type="entry name" value="FAD_binding_6"/>
    <property type="match status" value="1"/>
</dbReference>
<gene>
    <name evidence="10" type="ORF">NWFMUON74_55910</name>
</gene>
<dbReference type="GO" id="GO:0051537">
    <property type="term" value="F:2 iron, 2 sulfur cluster binding"/>
    <property type="evidence" value="ECO:0007669"/>
    <property type="project" value="UniProtKB-KW"/>
</dbReference>
<protein>
    <submittedName>
        <fullName evidence="10">Ferredoxin reductase</fullName>
    </submittedName>
</protein>
<name>A0A7G1KV23_9NOCA</name>
<dbReference type="SUPFAM" id="SSF52343">
    <property type="entry name" value="Ferredoxin reductase-like, C-terminal NADP-linked domain"/>
    <property type="match status" value="1"/>
</dbReference>
<dbReference type="PANTHER" id="PTHR47354">
    <property type="entry name" value="NADH OXIDOREDUCTASE HCR"/>
    <property type="match status" value="1"/>
</dbReference>
<dbReference type="InterPro" id="IPR001041">
    <property type="entry name" value="2Fe-2S_ferredoxin-type"/>
</dbReference>
<accession>A0A7G1KV23</accession>
<dbReference type="CDD" id="cd00207">
    <property type="entry name" value="fer2"/>
    <property type="match status" value="1"/>
</dbReference>
<reference evidence="10 11" key="1">
    <citation type="submission" date="2020-08" db="EMBL/GenBank/DDBJ databases">
        <title>Genome Sequencing of Nocardia wallacei strain FMUON74 and assembly.</title>
        <authorList>
            <person name="Toyokawa M."/>
            <person name="Uesaka K."/>
        </authorList>
    </citation>
    <scope>NUCLEOTIDE SEQUENCE [LARGE SCALE GENOMIC DNA]</scope>
    <source>
        <strain evidence="10 11">FMUON74</strain>
    </source>
</reference>
<dbReference type="GO" id="GO:0016491">
    <property type="term" value="F:oxidoreductase activity"/>
    <property type="evidence" value="ECO:0007669"/>
    <property type="project" value="UniProtKB-KW"/>
</dbReference>
<evidence type="ECO:0000256" key="7">
    <source>
        <dbReference type="ARBA" id="ARBA00023004"/>
    </source>
</evidence>
<evidence type="ECO:0000256" key="2">
    <source>
        <dbReference type="ARBA" id="ARBA00022630"/>
    </source>
</evidence>
<dbReference type="PANTHER" id="PTHR47354:SF6">
    <property type="entry name" value="NADH OXIDOREDUCTASE HCR"/>
    <property type="match status" value="1"/>
</dbReference>
<dbReference type="GO" id="GO:0046872">
    <property type="term" value="F:metal ion binding"/>
    <property type="evidence" value="ECO:0007669"/>
    <property type="project" value="UniProtKB-KW"/>
</dbReference>
<evidence type="ECO:0000256" key="5">
    <source>
        <dbReference type="ARBA" id="ARBA00022827"/>
    </source>
</evidence>
<dbReference type="SUPFAM" id="SSF54292">
    <property type="entry name" value="2Fe-2S ferredoxin-like"/>
    <property type="match status" value="1"/>
</dbReference>
<dbReference type="Proteomes" id="UP000516173">
    <property type="component" value="Chromosome"/>
</dbReference>
<evidence type="ECO:0000256" key="4">
    <source>
        <dbReference type="ARBA" id="ARBA00022723"/>
    </source>
</evidence>
<keyword evidence="5" id="KW-0274">FAD</keyword>
<dbReference type="Gene3D" id="2.40.30.10">
    <property type="entry name" value="Translation factors"/>
    <property type="match status" value="1"/>
</dbReference>
<dbReference type="InterPro" id="IPR039261">
    <property type="entry name" value="FNR_nucleotide-bd"/>
</dbReference>
<sequence>MVGLIDLVQTLTSPHPLDRYLELVRPTLTLRDMRAEITHVRHSASDSVTLTLRPTWQWTGHRAGQYVQVGVLIDGVKHTRCYSPIDAQGRGNRRLRLTVKAHSHGLVSQYLYRHATPGMVVDLAPAAGTFALPDPRPERVLLISGGSGITPVLSMLRTLDREKHSGAVVFLHYAKAPEAVPHRAELEDIAARHDNFRIELRYPSCGVGERLGDPGAPAAPADAAAAPDGMPWSCAADARPVGYFDYDTVEQLAPWFATGETFVCGPPALMDSVRRVYQVEGLEDRLHTEEFVLSTTPVDPADVTGTTTFSASGVQQANAGASLLEQAESAGLTPDYGCRMGICFSCTAVKRSGCTRDLRTGELDRDPDQPIQLCVSAAVGDVDIEI</sequence>
<dbReference type="PRINTS" id="PR00406">
    <property type="entry name" value="CYTB5RDTASE"/>
</dbReference>
<dbReference type="SUPFAM" id="SSF63380">
    <property type="entry name" value="Riboflavin synthase domain-like"/>
    <property type="match status" value="1"/>
</dbReference>
<dbReference type="RefSeq" id="WP_187684674.1">
    <property type="nucleotide sequence ID" value="NZ_AP023396.1"/>
</dbReference>
<keyword evidence="11" id="KW-1185">Reference proteome</keyword>
<keyword evidence="7" id="KW-0408">Iron</keyword>
<dbReference type="Gene3D" id="3.40.50.80">
    <property type="entry name" value="Nucleotide-binding domain of ferredoxin-NADP reductase (FNR) module"/>
    <property type="match status" value="1"/>
</dbReference>
<evidence type="ECO:0000259" key="9">
    <source>
        <dbReference type="PROSITE" id="PS51384"/>
    </source>
</evidence>
<evidence type="ECO:0000256" key="3">
    <source>
        <dbReference type="ARBA" id="ARBA00022714"/>
    </source>
</evidence>
<evidence type="ECO:0000256" key="6">
    <source>
        <dbReference type="ARBA" id="ARBA00023002"/>
    </source>
</evidence>
<dbReference type="KEGG" id="nwl:NWFMUON74_55910"/>
<dbReference type="EMBL" id="AP023396">
    <property type="protein sequence ID" value="BCK57819.1"/>
    <property type="molecule type" value="Genomic_DNA"/>
</dbReference>
<comment type="cofactor">
    <cofactor evidence="1">
        <name>FAD</name>
        <dbReference type="ChEBI" id="CHEBI:57692"/>
    </cofactor>
</comment>
<keyword evidence="2" id="KW-0285">Flavoprotein</keyword>
<evidence type="ECO:0000313" key="11">
    <source>
        <dbReference type="Proteomes" id="UP000516173"/>
    </source>
</evidence>
<dbReference type="AlphaFoldDB" id="A0A7G1KV23"/>
<organism evidence="10 11">
    <name type="scientific">Nocardia wallacei</name>
    <dbReference type="NCBI Taxonomy" id="480035"/>
    <lineage>
        <taxon>Bacteria</taxon>
        <taxon>Bacillati</taxon>
        <taxon>Actinomycetota</taxon>
        <taxon>Actinomycetes</taxon>
        <taxon>Mycobacteriales</taxon>
        <taxon>Nocardiaceae</taxon>
        <taxon>Nocardia</taxon>
    </lineage>
</organism>
<dbReference type="InterPro" id="IPR036010">
    <property type="entry name" value="2Fe-2S_ferredoxin-like_sf"/>
</dbReference>
<dbReference type="Gene3D" id="3.10.20.30">
    <property type="match status" value="1"/>
</dbReference>
<evidence type="ECO:0000313" key="10">
    <source>
        <dbReference type="EMBL" id="BCK57819.1"/>
    </source>
</evidence>
<dbReference type="GeneID" id="80350030"/>
<feature type="domain" description="FAD-binding FR-type" evidence="9">
    <location>
        <begin position="30"/>
        <end position="133"/>
    </location>
</feature>
<dbReference type="InterPro" id="IPR017938">
    <property type="entry name" value="Riboflavin_synthase-like_b-brl"/>
</dbReference>
<dbReference type="CDD" id="cd06216">
    <property type="entry name" value="FNR_iron_sulfur_binding_2"/>
    <property type="match status" value="1"/>
</dbReference>
<dbReference type="PROSITE" id="PS51384">
    <property type="entry name" value="FAD_FR"/>
    <property type="match status" value="1"/>
</dbReference>
<keyword evidence="3" id="KW-0001">2Fe-2S</keyword>
<evidence type="ECO:0000256" key="1">
    <source>
        <dbReference type="ARBA" id="ARBA00001974"/>
    </source>
</evidence>
<dbReference type="InterPro" id="IPR050415">
    <property type="entry name" value="MRET"/>
</dbReference>
<keyword evidence="6" id="KW-0560">Oxidoreductase</keyword>
<dbReference type="InterPro" id="IPR012675">
    <property type="entry name" value="Beta-grasp_dom_sf"/>
</dbReference>
<proteinExistence type="predicted"/>
<dbReference type="InterPro" id="IPR017927">
    <property type="entry name" value="FAD-bd_FR_type"/>
</dbReference>
<keyword evidence="4" id="KW-0479">Metal-binding</keyword>
<evidence type="ECO:0000256" key="8">
    <source>
        <dbReference type="ARBA" id="ARBA00023014"/>
    </source>
</evidence>
<dbReference type="InterPro" id="IPR008333">
    <property type="entry name" value="Cbr1-like_FAD-bd_dom"/>
</dbReference>